<organism evidence="2 3">
    <name type="scientific">Dioscorea cayennensis subsp. rotundata</name>
    <name type="common">White Guinea yam</name>
    <name type="synonym">Dioscorea rotundata</name>
    <dbReference type="NCBI Taxonomy" id="55577"/>
    <lineage>
        <taxon>Eukaryota</taxon>
        <taxon>Viridiplantae</taxon>
        <taxon>Streptophyta</taxon>
        <taxon>Embryophyta</taxon>
        <taxon>Tracheophyta</taxon>
        <taxon>Spermatophyta</taxon>
        <taxon>Magnoliopsida</taxon>
        <taxon>Liliopsida</taxon>
        <taxon>Dioscoreales</taxon>
        <taxon>Dioscoreaceae</taxon>
        <taxon>Dioscorea</taxon>
    </lineage>
</organism>
<protein>
    <submittedName>
        <fullName evidence="3">Crustapain-like</fullName>
    </submittedName>
</protein>
<dbReference type="Gene3D" id="3.90.70.10">
    <property type="entry name" value="Cysteine proteinases"/>
    <property type="match status" value="1"/>
</dbReference>
<dbReference type="InterPro" id="IPR038765">
    <property type="entry name" value="Papain-like_cys_pep_sf"/>
</dbReference>
<keyword evidence="2" id="KW-1185">Reference proteome</keyword>
<dbReference type="Proteomes" id="UP001515500">
    <property type="component" value="Unplaced"/>
</dbReference>
<feature type="domain" description="Peptidase C1A papain C-terminal" evidence="1">
    <location>
        <begin position="85"/>
        <end position="130"/>
    </location>
</feature>
<name>A0AB40AVW0_DIOCR</name>
<evidence type="ECO:0000313" key="2">
    <source>
        <dbReference type="Proteomes" id="UP001515500"/>
    </source>
</evidence>
<dbReference type="GO" id="GO:0008234">
    <property type="term" value="F:cysteine-type peptidase activity"/>
    <property type="evidence" value="ECO:0007669"/>
    <property type="project" value="InterPro"/>
</dbReference>
<proteinExistence type="predicted"/>
<dbReference type="Pfam" id="PF00112">
    <property type="entry name" value="Peptidase_C1"/>
    <property type="match status" value="1"/>
</dbReference>
<reference evidence="3" key="1">
    <citation type="submission" date="2025-08" db="UniProtKB">
        <authorList>
            <consortium name="RefSeq"/>
        </authorList>
    </citation>
    <scope>IDENTIFICATION</scope>
</reference>
<dbReference type="RefSeq" id="XP_039118929.1">
    <property type="nucleotide sequence ID" value="XM_039262995.1"/>
</dbReference>
<evidence type="ECO:0000259" key="1">
    <source>
        <dbReference type="Pfam" id="PF00112"/>
    </source>
</evidence>
<dbReference type="InterPro" id="IPR000668">
    <property type="entry name" value="Peptidase_C1A_C"/>
</dbReference>
<gene>
    <name evidence="3" type="primary">LOC120255098</name>
</gene>
<dbReference type="GO" id="GO:0006508">
    <property type="term" value="P:proteolysis"/>
    <property type="evidence" value="ECO:0007669"/>
    <property type="project" value="InterPro"/>
</dbReference>
<evidence type="ECO:0000313" key="3">
    <source>
        <dbReference type="RefSeq" id="XP_039118929.1"/>
    </source>
</evidence>
<dbReference type="SUPFAM" id="SSF54001">
    <property type="entry name" value="Cysteine proteinases"/>
    <property type="match status" value="1"/>
</dbReference>
<accession>A0AB40AVW0</accession>
<sequence length="133" mass="15165">MFCLVRTLGRLQPRGQSQKVHRLGELEVKIQPVNEGSSTTDRFERWMATRGQPQLTLSCGHVVHAWRYQHAGSICKYENVNITDLPEHVDWRDEGAVTPIKDQGTYCRCYAFSVVAAVEEAFKLSTGRLVRFV</sequence>
<dbReference type="GeneID" id="120255098"/>
<dbReference type="AlphaFoldDB" id="A0AB40AVW0"/>